<dbReference type="Gene3D" id="2.102.10.10">
    <property type="entry name" value="Rieske [2Fe-2S] iron-sulphur domain"/>
    <property type="match status" value="1"/>
</dbReference>
<evidence type="ECO:0000256" key="1">
    <source>
        <dbReference type="ARBA" id="ARBA00022714"/>
    </source>
</evidence>
<dbReference type="GO" id="GO:0051537">
    <property type="term" value="F:2 iron, 2 sulfur cluster binding"/>
    <property type="evidence" value="ECO:0007669"/>
    <property type="project" value="UniProtKB-KW"/>
</dbReference>
<dbReference type="GO" id="GO:0046872">
    <property type="term" value="F:metal ion binding"/>
    <property type="evidence" value="ECO:0007669"/>
    <property type="project" value="UniProtKB-KW"/>
</dbReference>
<evidence type="ECO:0000256" key="2">
    <source>
        <dbReference type="ARBA" id="ARBA00022723"/>
    </source>
</evidence>
<dbReference type="Proteomes" id="UP000219329">
    <property type="component" value="Unassembled WGS sequence"/>
</dbReference>
<keyword evidence="2" id="KW-0479">Metal-binding</keyword>
<evidence type="ECO:0000259" key="5">
    <source>
        <dbReference type="PROSITE" id="PS51296"/>
    </source>
</evidence>
<evidence type="ECO:0000313" key="6">
    <source>
        <dbReference type="EMBL" id="PDH33020.1"/>
    </source>
</evidence>
<evidence type="ECO:0000313" key="7">
    <source>
        <dbReference type="Proteomes" id="UP000219329"/>
    </source>
</evidence>
<dbReference type="InterPro" id="IPR017941">
    <property type="entry name" value="Rieske_2Fe-2S"/>
</dbReference>
<dbReference type="PANTHER" id="PTHR40261">
    <property type="match status" value="1"/>
</dbReference>
<dbReference type="Pfam" id="PF00355">
    <property type="entry name" value="Rieske"/>
    <property type="match status" value="1"/>
</dbReference>
<dbReference type="AlphaFoldDB" id="A0A2A5W977"/>
<comment type="caution">
    <text evidence="6">The sequence shown here is derived from an EMBL/GenBank/DDBJ whole genome shotgun (WGS) entry which is preliminary data.</text>
</comment>
<dbReference type="PROSITE" id="PS51296">
    <property type="entry name" value="RIESKE"/>
    <property type="match status" value="1"/>
</dbReference>
<gene>
    <name evidence="6" type="ORF">CNF02_09935</name>
</gene>
<name>A0A2A5W977_9GAMM</name>
<keyword evidence="1" id="KW-0001">2Fe-2S</keyword>
<feature type="domain" description="Rieske" evidence="5">
    <location>
        <begin position="3"/>
        <end position="104"/>
    </location>
</feature>
<dbReference type="SUPFAM" id="SSF50022">
    <property type="entry name" value="ISP domain"/>
    <property type="match status" value="1"/>
</dbReference>
<evidence type="ECO:0000256" key="4">
    <source>
        <dbReference type="ARBA" id="ARBA00023014"/>
    </source>
</evidence>
<keyword evidence="3" id="KW-0408">Iron</keyword>
<dbReference type="InterPro" id="IPR036922">
    <property type="entry name" value="Rieske_2Fe-2S_sf"/>
</dbReference>
<proteinExistence type="predicted"/>
<protein>
    <submittedName>
        <fullName evidence="6">(2Fe-2S)-binding protein</fullName>
    </submittedName>
</protein>
<accession>A0A2A5W977</accession>
<reference evidence="6 7" key="1">
    <citation type="submission" date="2017-08" db="EMBL/GenBank/DDBJ databases">
        <title>Fine stratification of microbial communities through a metagenomic profile of the photic zone.</title>
        <authorList>
            <person name="Haro-Moreno J.M."/>
            <person name="Lopez-Perez M."/>
            <person name="De La Torre J."/>
            <person name="Picazo A."/>
            <person name="Camacho A."/>
            <person name="Rodriguez-Valera F."/>
        </authorList>
    </citation>
    <scope>NUCLEOTIDE SEQUENCE [LARGE SCALE GENOMIC DNA]</scope>
    <source>
        <strain evidence="6">MED-G28</strain>
    </source>
</reference>
<sequence>MMIELFTVNDIEEGKSKGIDLDNFYMFAVKKDNQIHLYWNRCPHLGTPLEWQENDFLDADAELIQCSTHGALFRIDDGHCLAGPCKGKHLQKIPFTEENGMIMIQRDQLVPAPQY</sequence>
<dbReference type="PANTHER" id="PTHR40261:SF1">
    <property type="entry name" value="RIESKE DOMAIN-CONTAINING PROTEIN"/>
    <property type="match status" value="1"/>
</dbReference>
<dbReference type="CDD" id="cd03467">
    <property type="entry name" value="Rieske"/>
    <property type="match status" value="1"/>
</dbReference>
<dbReference type="EMBL" id="NTJZ01000011">
    <property type="protein sequence ID" value="PDH33020.1"/>
    <property type="molecule type" value="Genomic_DNA"/>
</dbReference>
<evidence type="ECO:0000256" key="3">
    <source>
        <dbReference type="ARBA" id="ARBA00023004"/>
    </source>
</evidence>
<keyword evidence="4" id="KW-0411">Iron-sulfur</keyword>
<organism evidence="6 7">
    <name type="scientific">OM182 bacterium MED-G28</name>
    <dbReference type="NCBI Taxonomy" id="1986256"/>
    <lineage>
        <taxon>Bacteria</taxon>
        <taxon>Pseudomonadati</taxon>
        <taxon>Pseudomonadota</taxon>
        <taxon>Gammaproteobacteria</taxon>
        <taxon>OMG group</taxon>
        <taxon>OM182 clade</taxon>
    </lineage>
</organism>